<proteinExistence type="predicted"/>
<reference evidence="3" key="1">
    <citation type="journal article" date="2014" name="Proc. Natl. Acad. Sci. U.S.A.">
        <title>Extensive sampling of basidiomycete genomes demonstrates inadequacy of the white-rot/brown-rot paradigm for wood decay fungi.</title>
        <authorList>
            <person name="Riley R."/>
            <person name="Salamov A.A."/>
            <person name="Brown D.W."/>
            <person name="Nagy L.G."/>
            <person name="Floudas D."/>
            <person name="Held B.W."/>
            <person name="Levasseur A."/>
            <person name="Lombard V."/>
            <person name="Morin E."/>
            <person name="Otillar R."/>
            <person name="Lindquist E.A."/>
            <person name="Sun H."/>
            <person name="LaButti K.M."/>
            <person name="Schmutz J."/>
            <person name="Jabbour D."/>
            <person name="Luo H."/>
            <person name="Baker S.E."/>
            <person name="Pisabarro A.G."/>
            <person name="Walton J.D."/>
            <person name="Blanchette R.A."/>
            <person name="Henrissat B."/>
            <person name="Martin F."/>
            <person name="Cullen D."/>
            <person name="Hibbett D.S."/>
            <person name="Grigoriev I.V."/>
        </authorList>
    </citation>
    <scope>NUCLEOTIDE SEQUENCE [LARGE SCALE GENOMIC DNA]</scope>
    <source>
        <strain evidence="3">FD-172 SS1</strain>
    </source>
</reference>
<evidence type="ECO:0000313" key="2">
    <source>
        <dbReference type="EMBL" id="KDQ19700.1"/>
    </source>
</evidence>
<accession>A0A067MYC2</accession>
<feature type="compositionally biased region" description="Low complexity" evidence="1">
    <location>
        <begin position="32"/>
        <end position="67"/>
    </location>
</feature>
<protein>
    <submittedName>
        <fullName evidence="2">Uncharacterized protein</fullName>
    </submittedName>
</protein>
<dbReference type="Proteomes" id="UP000027195">
    <property type="component" value="Unassembled WGS sequence"/>
</dbReference>
<name>A0A067MYC2_BOTB1</name>
<keyword evidence="3" id="KW-1185">Reference proteome</keyword>
<evidence type="ECO:0000256" key="1">
    <source>
        <dbReference type="SAM" id="MobiDB-lite"/>
    </source>
</evidence>
<feature type="region of interest" description="Disordered" evidence="1">
    <location>
        <begin position="19"/>
        <end position="87"/>
    </location>
</feature>
<sequence length="87" mass="8997">MDLLAEAIATNATLMDIVTPHQAPPPLPLRGAPSAPLTPSTTSKPSAAKPKKPTFAEAAKSATTATTEVNPPKFNPSPKIASPMRLK</sequence>
<dbReference type="HOGENOM" id="CLU_2483072_0_0_1"/>
<dbReference type="InParanoid" id="A0A067MYC2"/>
<dbReference type="EMBL" id="KL198019">
    <property type="protein sequence ID" value="KDQ19700.1"/>
    <property type="molecule type" value="Genomic_DNA"/>
</dbReference>
<dbReference type="AlphaFoldDB" id="A0A067MYC2"/>
<evidence type="ECO:0000313" key="3">
    <source>
        <dbReference type="Proteomes" id="UP000027195"/>
    </source>
</evidence>
<gene>
    <name evidence="2" type="ORF">BOTBODRAFT_170751</name>
</gene>
<organism evidence="2 3">
    <name type="scientific">Botryobasidium botryosum (strain FD-172 SS1)</name>
    <dbReference type="NCBI Taxonomy" id="930990"/>
    <lineage>
        <taxon>Eukaryota</taxon>
        <taxon>Fungi</taxon>
        <taxon>Dikarya</taxon>
        <taxon>Basidiomycota</taxon>
        <taxon>Agaricomycotina</taxon>
        <taxon>Agaricomycetes</taxon>
        <taxon>Cantharellales</taxon>
        <taxon>Botryobasidiaceae</taxon>
        <taxon>Botryobasidium</taxon>
    </lineage>
</organism>